<evidence type="ECO:0000256" key="3">
    <source>
        <dbReference type="ARBA" id="ARBA00022490"/>
    </source>
</evidence>
<gene>
    <name evidence="10" type="primary">tuf_1</name>
    <name evidence="10" type="ORF">MELA_01943</name>
</gene>
<dbReference type="GO" id="GO:0003746">
    <property type="term" value="F:translation elongation factor activity"/>
    <property type="evidence" value="ECO:0007669"/>
    <property type="project" value="UniProtKB-KW"/>
</dbReference>
<evidence type="ECO:0000256" key="4">
    <source>
        <dbReference type="ARBA" id="ARBA00022741"/>
    </source>
</evidence>
<dbReference type="CDD" id="cd15491">
    <property type="entry name" value="selB_III"/>
    <property type="match status" value="1"/>
</dbReference>
<dbReference type="Proteomes" id="UP000334340">
    <property type="component" value="Unassembled WGS sequence"/>
</dbReference>
<dbReference type="Pfam" id="PF03144">
    <property type="entry name" value="GTP_EFTU_D2"/>
    <property type="match status" value="1"/>
</dbReference>
<dbReference type="InterPro" id="IPR050055">
    <property type="entry name" value="EF-Tu_GTPase"/>
</dbReference>
<evidence type="ECO:0000259" key="9">
    <source>
        <dbReference type="PROSITE" id="PS51722"/>
    </source>
</evidence>
<dbReference type="InterPro" id="IPR000795">
    <property type="entry name" value="T_Tr_GTP-bd_dom"/>
</dbReference>
<dbReference type="SUPFAM" id="SSF50447">
    <property type="entry name" value="Translation proteins"/>
    <property type="match status" value="1"/>
</dbReference>
<dbReference type="Pfam" id="PF00009">
    <property type="entry name" value="GTP_EFTU"/>
    <property type="match status" value="1"/>
</dbReference>
<dbReference type="AlphaFoldDB" id="A0A564ZLW5"/>
<dbReference type="GO" id="GO:0003723">
    <property type="term" value="F:RNA binding"/>
    <property type="evidence" value="ECO:0007669"/>
    <property type="project" value="InterPro"/>
</dbReference>
<sequence>MLRLGRMCYHGAVTAIKHIIIGTAGHIDHGKTALVKALTGIDTDRLKEEKERGISIELGFADLTLSDDLQLGIIDVPGHERFVKTMLAGVGGIDLVVLVIGADEGVMPQTREHLHICELLQIKRGVVVLTKVDLVEPDWLEMIRADLKGFLAGTFLEGAPVVPVSAVTGQGLPQLRSVLREAAETIGPKRHDGIVRLPIDRVFTIKGFGTVVTGTLWSGTLRAGDEVVVLPLELRSRVRRLQVHGRTVEQAWAGQRIAVNLPGLEVDQLNRGDLLSVPDALEPSMTFDVSLALLKDAPRALRNRARVRFHLGTSEILARVVLLDGEDLNPGDETFAHVRLEGPAAALAGDRYVIRSYSPAQTIGGGSILDPNPPMRRRAKGPLLEHLKVLQTGTAGQQVERLLAQAGPTPIALDALRVSASLDDTTLQRELRRLVESGMALALGANGALGYVHRLNYDRLATEIVARLEDFHRQEPLKDGLPKEELRSKLHQVGPVLFAHLLQSLVETQQIVIDREKVRHFLHRPTLSAPEQAVKDRLAAIYQQAGLQPPDLEAALTQAGSARKTGMTIFRCLVDEGTVIKIKDNLYLHRDHYSRAKEMLLNHFRFHAVITVQQFKELLGVSRKFAIPFLEHFDSAKLTRRQNDERVLYV</sequence>
<reference evidence="10 11" key="1">
    <citation type="submission" date="2019-07" db="EMBL/GenBank/DDBJ databases">
        <authorList>
            <person name="Cremers G."/>
        </authorList>
    </citation>
    <scope>NUCLEOTIDE SEQUENCE [LARGE SCALE GENOMIC DNA]</scope>
</reference>
<dbReference type="Pfam" id="PF25461">
    <property type="entry name" value="Beta-barrel_SelB"/>
    <property type="match status" value="1"/>
</dbReference>
<evidence type="ECO:0000256" key="2">
    <source>
        <dbReference type="ARBA" id="ARBA00015953"/>
    </source>
</evidence>
<dbReference type="InterPro" id="IPR036390">
    <property type="entry name" value="WH_DNA-bd_sf"/>
</dbReference>
<dbReference type="PROSITE" id="PS51722">
    <property type="entry name" value="G_TR_2"/>
    <property type="match status" value="1"/>
</dbReference>
<comment type="subcellular location">
    <subcellularLocation>
        <location evidence="1">Cytoplasm</location>
    </subcellularLocation>
</comment>
<keyword evidence="11" id="KW-1185">Reference proteome</keyword>
<dbReference type="InterPro" id="IPR015190">
    <property type="entry name" value="Elong_fac_SelB-wing-hlx_typ-2"/>
</dbReference>
<dbReference type="Gene3D" id="1.10.10.10">
    <property type="entry name" value="Winged helix-like DNA-binding domain superfamily/Winged helix DNA-binding domain"/>
    <property type="match status" value="3"/>
</dbReference>
<dbReference type="PANTHER" id="PTHR43721:SF22">
    <property type="entry name" value="ELONGATION FACTOR TU, MITOCHONDRIAL"/>
    <property type="match status" value="1"/>
</dbReference>
<dbReference type="InterPro" id="IPR031157">
    <property type="entry name" value="G_TR_CS"/>
</dbReference>
<accession>A0A564ZLW5</accession>
<dbReference type="SUPFAM" id="SSF46785">
    <property type="entry name" value="Winged helix' DNA-binding domain"/>
    <property type="match status" value="3"/>
</dbReference>
<dbReference type="InterPro" id="IPR004161">
    <property type="entry name" value="EFTu-like_2"/>
</dbReference>
<dbReference type="InterPro" id="IPR004535">
    <property type="entry name" value="Transl_elong_SelB"/>
</dbReference>
<dbReference type="InterPro" id="IPR036388">
    <property type="entry name" value="WH-like_DNA-bd_sf"/>
</dbReference>
<dbReference type="CDD" id="cd03696">
    <property type="entry name" value="SelB_II"/>
    <property type="match status" value="1"/>
</dbReference>
<dbReference type="Pfam" id="PF09106">
    <property type="entry name" value="WHD_2nd_SelB"/>
    <property type="match status" value="1"/>
</dbReference>
<dbReference type="GO" id="GO:0005525">
    <property type="term" value="F:GTP binding"/>
    <property type="evidence" value="ECO:0007669"/>
    <property type="project" value="UniProtKB-KW"/>
</dbReference>
<evidence type="ECO:0000256" key="5">
    <source>
        <dbReference type="ARBA" id="ARBA00022917"/>
    </source>
</evidence>
<evidence type="ECO:0000256" key="6">
    <source>
        <dbReference type="ARBA" id="ARBA00023134"/>
    </source>
</evidence>
<dbReference type="Gene3D" id="2.40.30.10">
    <property type="entry name" value="Translation factors"/>
    <property type="match status" value="1"/>
</dbReference>
<proteinExistence type="predicted"/>
<evidence type="ECO:0000256" key="7">
    <source>
        <dbReference type="ARBA" id="ARBA00025526"/>
    </source>
</evidence>
<dbReference type="InterPro" id="IPR009001">
    <property type="entry name" value="Transl_elong_EF1A/Init_IF2_C"/>
</dbReference>
<dbReference type="InterPro" id="IPR057335">
    <property type="entry name" value="Beta-barrel_SelB"/>
</dbReference>
<dbReference type="NCBIfam" id="TIGR00231">
    <property type="entry name" value="small_GTP"/>
    <property type="match status" value="1"/>
</dbReference>
<dbReference type="PROSITE" id="PS00301">
    <property type="entry name" value="G_TR_1"/>
    <property type="match status" value="1"/>
</dbReference>
<keyword evidence="6" id="KW-0342">GTP-binding</keyword>
<organism evidence="10 11">
    <name type="scientific">Candidatus Methylomirabilis lanthanidiphila</name>
    <dbReference type="NCBI Taxonomy" id="2211376"/>
    <lineage>
        <taxon>Bacteria</taxon>
        <taxon>Candidatus Methylomirabilota</taxon>
        <taxon>Candidatus Methylomirabilia</taxon>
        <taxon>Candidatus Methylomirabilales</taxon>
        <taxon>Candidatus Methylomirabilaceae</taxon>
        <taxon>Candidatus Methylomirabilis</taxon>
    </lineage>
</organism>
<dbReference type="GO" id="GO:0003924">
    <property type="term" value="F:GTPase activity"/>
    <property type="evidence" value="ECO:0007669"/>
    <property type="project" value="InterPro"/>
</dbReference>
<evidence type="ECO:0000256" key="8">
    <source>
        <dbReference type="ARBA" id="ARBA00031615"/>
    </source>
</evidence>
<keyword evidence="10" id="KW-0251">Elongation factor</keyword>
<dbReference type="SUPFAM" id="SSF50465">
    <property type="entry name" value="EF-Tu/eEF-1alpha/eIF2-gamma C-terminal domain"/>
    <property type="match status" value="1"/>
</dbReference>
<keyword evidence="4" id="KW-0547">Nucleotide-binding</keyword>
<dbReference type="Gene3D" id="3.40.50.300">
    <property type="entry name" value="P-loop containing nucleotide triphosphate hydrolases"/>
    <property type="match status" value="1"/>
</dbReference>
<keyword evidence="3" id="KW-0963">Cytoplasm</keyword>
<evidence type="ECO:0000313" key="10">
    <source>
        <dbReference type="EMBL" id="VUZ85558.1"/>
    </source>
</evidence>
<keyword evidence="5" id="KW-0648">Protein biosynthesis</keyword>
<dbReference type="GO" id="GO:0001514">
    <property type="term" value="P:selenocysteine incorporation"/>
    <property type="evidence" value="ECO:0007669"/>
    <property type="project" value="InterPro"/>
</dbReference>
<feature type="domain" description="Tr-type G" evidence="9">
    <location>
        <begin position="16"/>
        <end position="189"/>
    </location>
</feature>
<dbReference type="PANTHER" id="PTHR43721">
    <property type="entry name" value="ELONGATION FACTOR TU-RELATED"/>
    <property type="match status" value="1"/>
</dbReference>
<name>A0A564ZLW5_9BACT</name>
<comment type="function">
    <text evidence="7">Translation factor necessary for the incorporation of selenocysteine into proteins. It probably replaces EF-Tu for the insertion of selenocysteine directed by the UGA codon. SelB binds GTP and GDP.</text>
</comment>
<evidence type="ECO:0000256" key="1">
    <source>
        <dbReference type="ARBA" id="ARBA00004496"/>
    </source>
</evidence>
<dbReference type="CDD" id="cd04171">
    <property type="entry name" value="SelB"/>
    <property type="match status" value="1"/>
</dbReference>
<dbReference type="GO" id="GO:0005829">
    <property type="term" value="C:cytosol"/>
    <property type="evidence" value="ECO:0007669"/>
    <property type="project" value="TreeGrafter"/>
</dbReference>
<dbReference type="InterPro" id="IPR009000">
    <property type="entry name" value="Transl_B-barrel_sf"/>
</dbReference>
<protein>
    <recommendedName>
        <fullName evidence="2">Selenocysteine-specific elongation factor</fullName>
    </recommendedName>
    <alternativeName>
        <fullName evidence="8">SelB translation factor</fullName>
    </alternativeName>
</protein>
<dbReference type="SUPFAM" id="SSF52540">
    <property type="entry name" value="P-loop containing nucleoside triphosphate hydrolases"/>
    <property type="match status" value="1"/>
</dbReference>
<dbReference type="Pfam" id="PF09107">
    <property type="entry name" value="WHD_3rd_SelB"/>
    <property type="match status" value="1"/>
</dbReference>
<dbReference type="NCBIfam" id="TIGR00475">
    <property type="entry name" value="selB"/>
    <property type="match status" value="1"/>
</dbReference>
<dbReference type="PRINTS" id="PR00315">
    <property type="entry name" value="ELONGATNFCT"/>
</dbReference>
<dbReference type="InterPro" id="IPR027417">
    <property type="entry name" value="P-loop_NTPase"/>
</dbReference>
<evidence type="ECO:0000313" key="11">
    <source>
        <dbReference type="Proteomes" id="UP000334340"/>
    </source>
</evidence>
<dbReference type="EMBL" id="CABIKM010000029">
    <property type="protein sequence ID" value="VUZ85558.1"/>
    <property type="molecule type" value="Genomic_DNA"/>
</dbReference>
<dbReference type="InterPro" id="IPR015191">
    <property type="entry name" value="SelB_WHD4"/>
</dbReference>
<dbReference type="InterPro" id="IPR005225">
    <property type="entry name" value="Small_GTP-bd"/>
</dbReference>